<evidence type="ECO:0000313" key="1">
    <source>
        <dbReference type="EMBL" id="MFC0342420.1"/>
    </source>
</evidence>
<accession>A0ABV6I870</accession>
<keyword evidence="2" id="KW-1185">Reference proteome</keyword>
<comment type="caution">
    <text evidence="1">The sequence shown here is derived from an EMBL/GenBank/DDBJ whole genome shotgun (WGS) entry which is preliminary data.</text>
</comment>
<dbReference type="RefSeq" id="WP_377700028.1">
    <property type="nucleotide sequence ID" value="NZ_JBHLWE010000053.1"/>
</dbReference>
<gene>
    <name evidence="1" type="ORF">ACFFII_16810</name>
</gene>
<proteinExistence type="predicted"/>
<evidence type="ECO:0008006" key="3">
    <source>
        <dbReference type="Google" id="ProtNLM"/>
    </source>
</evidence>
<dbReference type="Proteomes" id="UP001589799">
    <property type="component" value="Unassembled WGS sequence"/>
</dbReference>
<sequence length="237" mass="25476">MLNQLEQPQVPVLAGRITLSLARAPLCRVLALAGGIVLSGCAVGPDGQIMSQREVEERLPMQAVPVANAWISAPGTQLVLQRELGFGSEQRISLINQTSVPGDNLIVLRTRSGMGSRGNLRFEEFLRRVGDVPFPFEDLESGELISGEDEFGGYLWAEERYGAETVCVLGIRRVDSSMRQIPGNDAIMDVMLRNCVNGTPQDALRPLLAENVAVPAVAQSGGDEGRLLSPLSGPTMP</sequence>
<protein>
    <recommendedName>
        <fullName evidence="3">Cellulose biosynthesis protein BcsN</fullName>
    </recommendedName>
</protein>
<dbReference type="EMBL" id="JBHLWE010000053">
    <property type="protein sequence ID" value="MFC0342420.1"/>
    <property type="molecule type" value="Genomic_DNA"/>
</dbReference>
<organism evidence="1 2">
    <name type="scientific">Paracoccus niistensis</name>
    <dbReference type="NCBI Taxonomy" id="632935"/>
    <lineage>
        <taxon>Bacteria</taxon>
        <taxon>Pseudomonadati</taxon>
        <taxon>Pseudomonadota</taxon>
        <taxon>Alphaproteobacteria</taxon>
        <taxon>Rhodobacterales</taxon>
        <taxon>Paracoccaceae</taxon>
        <taxon>Paracoccus</taxon>
    </lineage>
</organism>
<name>A0ABV6I870_9RHOB</name>
<reference evidence="1 2" key="1">
    <citation type="submission" date="2024-09" db="EMBL/GenBank/DDBJ databases">
        <authorList>
            <person name="Sun Q."/>
            <person name="Mori K."/>
        </authorList>
    </citation>
    <scope>NUCLEOTIDE SEQUENCE [LARGE SCALE GENOMIC DNA]</scope>
    <source>
        <strain evidence="1 2">KCTC 22789</strain>
    </source>
</reference>
<evidence type="ECO:0000313" key="2">
    <source>
        <dbReference type="Proteomes" id="UP001589799"/>
    </source>
</evidence>